<evidence type="ECO:0000256" key="7">
    <source>
        <dbReference type="ARBA" id="ARBA00022741"/>
    </source>
</evidence>
<dbReference type="Proteomes" id="UP000236333">
    <property type="component" value="Unassembled WGS sequence"/>
</dbReference>
<accession>A0A2J8AAY1</accession>
<dbReference type="Pfam" id="PF02569">
    <property type="entry name" value="Pantoate_ligase"/>
    <property type="match status" value="1"/>
</dbReference>
<feature type="non-terminal residue" evidence="12">
    <location>
        <position position="1"/>
    </location>
</feature>
<evidence type="ECO:0000256" key="1">
    <source>
        <dbReference type="ARBA" id="ARBA00004990"/>
    </source>
</evidence>
<dbReference type="SUPFAM" id="SSF52374">
    <property type="entry name" value="Nucleotidylyl transferase"/>
    <property type="match status" value="1"/>
</dbReference>
<evidence type="ECO:0000256" key="10">
    <source>
        <dbReference type="ARBA" id="ARBA00032806"/>
    </source>
</evidence>
<name>A0A2J8AAY1_9CHLO</name>
<dbReference type="Gene3D" id="3.40.50.620">
    <property type="entry name" value="HUPs"/>
    <property type="match status" value="1"/>
</dbReference>
<comment type="similarity">
    <text evidence="2">Belongs to the pantothenate synthetase family.</text>
</comment>
<sequence length="200" mass="21549">LRAGVCGRGVTHKTYVAAERLQRPLCGGSRPHFFRGVCTVVAKLFHIVEPDLAVFGRKDYQQWRVISRMVRDLDFAVEVVGLPICREPDGLAMSSRNARLSEESRQSALCISRGLKWAEAAVAEGTAGEPAAVAAHVRGLIEAAGGKVDYVELLDAHHLGPITDLSSQPVLLAVAALFPARDRGTVRLIDNTVLGDTSNL</sequence>
<keyword evidence="8" id="KW-0067">ATP-binding</keyword>
<keyword evidence="13" id="KW-1185">Reference proteome</keyword>
<evidence type="ECO:0000256" key="4">
    <source>
        <dbReference type="ARBA" id="ARBA00015647"/>
    </source>
</evidence>
<dbReference type="Gene3D" id="3.30.1300.10">
    <property type="entry name" value="Pantoate-beta-alanine ligase, C-terminal domain"/>
    <property type="match status" value="1"/>
</dbReference>
<dbReference type="GO" id="GO:0004592">
    <property type="term" value="F:pantoate-beta-alanine ligase activity"/>
    <property type="evidence" value="ECO:0007669"/>
    <property type="project" value="UniProtKB-EC"/>
</dbReference>
<evidence type="ECO:0000256" key="9">
    <source>
        <dbReference type="ARBA" id="ARBA00029902"/>
    </source>
</evidence>
<dbReference type="GO" id="GO:0015940">
    <property type="term" value="P:pantothenate biosynthetic process"/>
    <property type="evidence" value="ECO:0007669"/>
    <property type="project" value="UniProtKB-UniPathway"/>
</dbReference>
<evidence type="ECO:0000256" key="6">
    <source>
        <dbReference type="ARBA" id="ARBA00022655"/>
    </source>
</evidence>
<evidence type="ECO:0000256" key="8">
    <source>
        <dbReference type="ARBA" id="ARBA00022840"/>
    </source>
</evidence>
<dbReference type="AlphaFoldDB" id="A0A2J8AAY1"/>
<reference evidence="12 13" key="1">
    <citation type="journal article" date="2017" name="Mol. Biol. Evol.">
        <title>The 4-celled Tetrabaena socialis nuclear genome reveals the essential components for genetic control of cell number at the origin of multicellularity in the volvocine lineage.</title>
        <authorList>
            <person name="Featherston J."/>
            <person name="Arakaki Y."/>
            <person name="Hanschen E.R."/>
            <person name="Ferris P.J."/>
            <person name="Michod R.E."/>
            <person name="Olson B.J.S.C."/>
            <person name="Nozaki H."/>
            <person name="Durand P.M."/>
        </authorList>
    </citation>
    <scope>NUCLEOTIDE SEQUENCE [LARGE SCALE GENOMIC DNA]</scope>
    <source>
        <strain evidence="12 13">NIES-571</strain>
    </source>
</reference>
<comment type="catalytic activity">
    <reaction evidence="11">
        <text>(R)-pantoate + beta-alanine + ATP = (R)-pantothenate + AMP + diphosphate + H(+)</text>
        <dbReference type="Rhea" id="RHEA:10912"/>
        <dbReference type="ChEBI" id="CHEBI:15378"/>
        <dbReference type="ChEBI" id="CHEBI:15980"/>
        <dbReference type="ChEBI" id="CHEBI:29032"/>
        <dbReference type="ChEBI" id="CHEBI:30616"/>
        <dbReference type="ChEBI" id="CHEBI:33019"/>
        <dbReference type="ChEBI" id="CHEBI:57966"/>
        <dbReference type="ChEBI" id="CHEBI:456215"/>
        <dbReference type="EC" id="6.3.2.1"/>
    </reaction>
</comment>
<evidence type="ECO:0000313" key="13">
    <source>
        <dbReference type="Proteomes" id="UP000236333"/>
    </source>
</evidence>
<dbReference type="GO" id="GO:0005829">
    <property type="term" value="C:cytosol"/>
    <property type="evidence" value="ECO:0007669"/>
    <property type="project" value="TreeGrafter"/>
</dbReference>
<proteinExistence type="inferred from homology"/>
<dbReference type="InterPro" id="IPR042176">
    <property type="entry name" value="Pantoate_ligase_C"/>
</dbReference>
<dbReference type="EMBL" id="PGGS01000081">
    <property type="protein sequence ID" value="PNH09684.1"/>
    <property type="molecule type" value="Genomic_DNA"/>
</dbReference>
<dbReference type="OrthoDB" id="2020436at2759"/>
<evidence type="ECO:0000256" key="11">
    <source>
        <dbReference type="ARBA" id="ARBA00048258"/>
    </source>
</evidence>
<feature type="non-terminal residue" evidence="12">
    <location>
        <position position="200"/>
    </location>
</feature>
<dbReference type="PANTHER" id="PTHR21299">
    <property type="entry name" value="CYTIDYLATE KINASE/PANTOATE-BETA-ALANINE LIGASE"/>
    <property type="match status" value="1"/>
</dbReference>
<evidence type="ECO:0000256" key="3">
    <source>
        <dbReference type="ARBA" id="ARBA00012219"/>
    </source>
</evidence>
<comment type="caution">
    <text evidence="12">The sequence shown here is derived from an EMBL/GenBank/DDBJ whole genome shotgun (WGS) entry which is preliminary data.</text>
</comment>
<dbReference type="InterPro" id="IPR014729">
    <property type="entry name" value="Rossmann-like_a/b/a_fold"/>
</dbReference>
<keyword evidence="5 12" id="KW-0436">Ligase</keyword>
<gene>
    <name evidence="12" type="ORF">TSOC_003699</name>
</gene>
<keyword evidence="6" id="KW-0566">Pantothenate biosynthesis</keyword>
<evidence type="ECO:0000256" key="2">
    <source>
        <dbReference type="ARBA" id="ARBA00009256"/>
    </source>
</evidence>
<evidence type="ECO:0000256" key="5">
    <source>
        <dbReference type="ARBA" id="ARBA00022598"/>
    </source>
</evidence>
<organism evidence="12 13">
    <name type="scientific">Tetrabaena socialis</name>
    <dbReference type="NCBI Taxonomy" id="47790"/>
    <lineage>
        <taxon>Eukaryota</taxon>
        <taxon>Viridiplantae</taxon>
        <taxon>Chlorophyta</taxon>
        <taxon>core chlorophytes</taxon>
        <taxon>Chlorophyceae</taxon>
        <taxon>CS clade</taxon>
        <taxon>Chlamydomonadales</taxon>
        <taxon>Tetrabaenaceae</taxon>
        <taxon>Tetrabaena</taxon>
    </lineage>
</organism>
<dbReference type="InterPro" id="IPR003721">
    <property type="entry name" value="Pantoate_ligase"/>
</dbReference>
<keyword evidence="7" id="KW-0547">Nucleotide-binding</keyword>
<dbReference type="EC" id="6.3.2.1" evidence="3"/>
<dbReference type="PANTHER" id="PTHR21299:SF1">
    <property type="entry name" value="PANTOATE--BETA-ALANINE LIGASE"/>
    <property type="match status" value="1"/>
</dbReference>
<comment type="pathway">
    <text evidence="1">Cofactor biosynthesis; (R)-pantothenate biosynthesis; (R)-pantothenate from (R)-pantoate and beta-alanine: step 1/1.</text>
</comment>
<dbReference type="UniPathway" id="UPA00028">
    <property type="reaction ID" value="UER00005"/>
</dbReference>
<evidence type="ECO:0000313" key="12">
    <source>
        <dbReference type="EMBL" id="PNH09684.1"/>
    </source>
</evidence>
<dbReference type="GO" id="GO:0005524">
    <property type="term" value="F:ATP binding"/>
    <property type="evidence" value="ECO:0007669"/>
    <property type="project" value="UniProtKB-KW"/>
</dbReference>
<protein>
    <recommendedName>
        <fullName evidence="4">Pantoate--beta-alanine ligase</fullName>
        <ecNumber evidence="3">6.3.2.1</ecNumber>
    </recommendedName>
    <alternativeName>
        <fullName evidence="10">Pantoate-activating enzyme</fullName>
    </alternativeName>
    <alternativeName>
        <fullName evidence="9">Pantothenate synthetase</fullName>
    </alternativeName>
</protein>